<dbReference type="GO" id="GO:0006526">
    <property type="term" value="P:L-arginine biosynthetic process"/>
    <property type="evidence" value="ECO:0007669"/>
    <property type="project" value="TreeGrafter"/>
</dbReference>
<dbReference type="GO" id="GO:0008237">
    <property type="term" value="F:metallopeptidase activity"/>
    <property type="evidence" value="ECO:0007669"/>
    <property type="project" value="UniProtKB-KW"/>
</dbReference>
<evidence type="ECO:0000313" key="9">
    <source>
        <dbReference type="EMBL" id="QSE77521.1"/>
    </source>
</evidence>
<evidence type="ECO:0000256" key="8">
    <source>
        <dbReference type="ARBA" id="ARBA00023049"/>
    </source>
</evidence>
<proteinExistence type="inferred from homology"/>
<dbReference type="PANTHER" id="PTHR43808">
    <property type="entry name" value="ACETYLORNITHINE DEACETYLASE"/>
    <property type="match status" value="1"/>
</dbReference>
<organism evidence="9 10">
    <name type="scientific">Lactococcus taiwanensis</name>
    <dbReference type="NCBI Taxonomy" id="1151742"/>
    <lineage>
        <taxon>Bacteria</taxon>
        <taxon>Bacillati</taxon>
        <taxon>Bacillota</taxon>
        <taxon>Bacilli</taxon>
        <taxon>Lactobacillales</taxon>
        <taxon>Streptococcaceae</taxon>
        <taxon>Lactococcus</taxon>
    </lineage>
</organism>
<evidence type="ECO:0000256" key="3">
    <source>
        <dbReference type="ARBA" id="ARBA00022670"/>
    </source>
</evidence>
<dbReference type="GO" id="GO:0008270">
    <property type="term" value="F:zinc ion binding"/>
    <property type="evidence" value="ECO:0007669"/>
    <property type="project" value="InterPro"/>
</dbReference>
<dbReference type="NCBIfam" id="TIGR01887">
    <property type="entry name" value="dipeptidaselike"/>
    <property type="match status" value="1"/>
</dbReference>
<dbReference type="SUPFAM" id="SSF55031">
    <property type="entry name" value="Bacterial exopeptidase dimerisation domain"/>
    <property type="match status" value="1"/>
</dbReference>
<protein>
    <submittedName>
        <fullName evidence="9">Dipeptidase PepV</fullName>
        <ecNumber evidence="9">3.4.13.-</ecNumber>
    </submittedName>
</protein>
<evidence type="ECO:0000313" key="10">
    <source>
        <dbReference type="Proteomes" id="UP000663608"/>
    </source>
</evidence>
<gene>
    <name evidence="9" type="primary">pepV</name>
    <name evidence="9" type="ORF">JW886_04560</name>
</gene>
<keyword evidence="8" id="KW-0482">Metalloprotease</keyword>
<keyword evidence="7 9" id="KW-0224">Dipeptidase</keyword>
<dbReference type="Proteomes" id="UP000663608">
    <property type="component" value="Chromosome"/>
</dbReference>
<keyword evidence="6" id="KW-0862">Zinc</keyword>
<dbReference type="KEGG" id="lti:JW886_04560"/>
<dbReference type="GO" id="GO:0006508">
    <property type="term" value="P:proteolysis"/>
    <property type="evidence" value="ECO:0007669"/>
    <property type="project" value="UniProtKB-KW"/>
</dbReference>
<reference evidence="9 10" key="1">
    <citation type="submission" date="2021-02" db="EMBL/GenBank/DDBJ databases">
        <title>Complete genome sequence of Lactococcus lactis strain K_LL004.</title>
        <authorList>
            <person name="Kim H.B."/>
        </authorList>
    </citation>
    <scope>NUCLEOTIDE SEQUENCE [LARGE SCALE GENOMIC DNA]</scope>
    <source>
        <strain evidence="9 10">K_LL004</strain>
    </source>
</reference>
<accession>A0AA45KI77</accession>
<name>A0AA45KI77_9LACT</name>
<dbReference type="GO" id="GO:0008777">
    <property type="term" value="F:acetylornithine deacetylase activity"/>
    <property type="evidence" value="ECO:0007669"/>
    <property type="project" value="TreeGrafter"/>
</dbReference>
<sequence length="472" mass="51771">MTTIDFAAEVDKRKDALMEDLYSLLRINSAEDKAHADAENPFGPGPRKALDAFLKIAERDGYSTKNYDNYVGHFEYENGAADDAEVLGIIGHLDVVPAGSGWDSDPFEPEIRDGNLYARGASDDKGPTMACYYGLKILKELDVKLSKKIRFIVGTNEETGWADMDYYFEHCELPKPDFGFSPDAEFPIINGEKGNITEYLHFAGKNAGEVVLHSFKAGLAENMVPESATAVISGAKDLQAALEKFVAEHADKNLRFDLEEAEGKATITLYGKSAHGAMPEKGVNGATYLTLFLNQFNFADGAAAFIKVGAEKLLEDHEGEKLGTAYVDELMGNTSMNAGVWSFDENSEGKIALNFRFPQGNSPERMQEILAKLDGVVEVALSKHLHVPHYVPMSDPLVSTLIDVYEKHTGLKGYETIIGGGTFGRLLERGVAYGAMFEGEPDSMHQANEMKPVENIFKAAVIYAEAIYELTK</sequence>
<evidence type="ECO:0000256" key="5">
    <source>
        <dbReference type="ARBA" id="ARBA00022801"/>
    </source>
</evidence>
<dbReference type="RefSeq" id="WP_205872428.1">
    <property type="nucleotide sequence ID" value="NZ_CP070872.1"/>
</dbReference>
<dbReference type="PROSITE" id="PS00758">
    <property type="entry name" value="ARGE_DAPE_CPG2_1"/>
    <property type="match status" value="1"/>
</dbReference>
<dbReference type="InterPro" id="IPR036264">
    <property type="entry name" value="Bact_exopeptidase_dim_dom"/>
</dbReference>
<keyword evidence="5 9" id="KW-0378">Hydrolase</keyword>
<dbReference type="InterPro" id="IPR011291">
    <property type="entry name" value="Pept_M20A_peptidaseV"/>
</dbReference>
<evidence type="ECO:0000256" key="6">
    <source>
        <dbReference type="ARBA" id="ARBA00022833"/>
    </source>
</evidence>
<dbReference type="PANTHER" id="PTHR43808:SF31">
    <property type="entry name" value="N-ACETYL-L-CITRULLINE DEACETYLASE"/>
    <property type="match status" value="1"/>
</dbReference>
<dbReference type="EC" id="3.4.13.-" evidence="9"/>
<dbReference type="InterPro" id="IPR001261">
    <property type="entry name" value="ArgE/DapE_CS"/>
</dbReference>
<dbReference type="Gene3D" id="3.30.70.360">
    <property type="match status" value="2"/>
</dbReference>
<keyword evidence="3" id="KW-0645">Protease</keyword>
<dbReference type="InterPro" id="IPR010964">
    <property type="entry name" value="M20A_pepV-rel"/>
</dbReference>
<comment type="cofactor">
    <cofactor evidence="1">
        <name>Zn(2+)</name>
        <dbReference type="ChEBI" id="CHEBI:29105"/>
    </cofactor>
</comment>
<dbReference type="GO" id="GO:0016805">
    <property type="term" value="F:dipeptidase activity"/>
    <property type="evidence" value="ECO:0007669"/>
    <property type="project" value="UniProtKB-KW"/>
</dbReference>
<dbReference type="CDD" id="cd03888">
    <property type="entry name" value="M20_PepV"/>
    <property type="match status" value="1"/>
</dbReference>
<dbReference type="AlphaFoldDB" id="A0AA45KI77"/>
<dbReference type="InterPro" id="IPR002933">
    <property type="entry name" value="Peptidase_M20"/>
</dbReference>
<dbReference type="EMBL" id="CP070872">
    <property type="protein sequence ID" value="QSE77521.1"/>
    <property type="molecule type" value="Genomic_DNA"/>
</dbReference>
<comment type="similarity">
    <text evidence="2">Belongs to the peptidase M20A family.</text>
</comment>
<evidence type="ECO:0000256" key="1">
    <source>
        <dbReference type="ARBA" id="ARBA00001947"/>
    </source>
</evidence>
<evidence type="ECO:0000256" key="7">
    <source>
        <dbReference type="ARBA" id="ARBA00022997"/>
    </source>
</evidence>
<dbReference type="NCBIfam" id="TIGR01886">
    <property type="entry name" value="dipeptidase"/>
    <property type="match status" value="1"/>
</dbReference>
<evidence type="ECO:0000256" key="2">
    <source>
        <dbReference type="ARBA" id="ARBA00006247"/>
    </source>
</evidence>
<evidence type="ECO:0000256" key="4">
    <source>
        <dbReference type="ARBA" id="ARBA00022723"/>
    </source>
</evidence>
<keyword evidence="4" id="KW-0479">Metal-binding</keyword>
<dbReference type="InterPro" id="IPR050072">
    <property type="entry name" value="Peptidase_M20A"/>
</dbReference>
<dbReference type="Pfam" id="PF01546">
    <property type="entry name" value="Peptidase_M20"/>
    <property type="match status" value="1"/>
</dbReference>
<dbReference type="Gene3D" id="3.40.630.10">
    <property type="entry name" value="Zn peptidases"/>
    <property type="match status" value="1"/>
</dbReference>
<dbReference type="SUPFAM" id="SSF53187">
    <property type="entry name" value="Zn-dependent exopeptidases"/>
    <property type="match status" value="1"/>
</dbReference>
<dbReference type="NCBIfam" id="NF005591">
    <property type="entry name" value="PRK07318.1"/>
    <property type="match status" value="1"/>
</dbReference>
<keyword evidence="10" id="KW-1185">Reference proteome</keyword>
<dbReference type="PROSITE" id="PS00759">
    <property type="entry name" value="ARGE_DAPE_CPG2_2"/>
    <property type="match status" value="1"/>
</dbReference>